<accession>A0ABD0MBI2</accession>
<dbReference type="Proteomes" id="UP001519460">
    <property type="component" value="Unassembled WGS sequence"/>
</dbReference>
<evidence type="ECO:0000256" key="1">
    <source>
        <dbReference type="SAM" id="MobiDB-lite"/>
    </source>
</evidence>
<name>A0ABD0MBI2_9CAEN</name>
<evidence type="ECO:0000313" key="2">
    <source>
        <dbReference type="EMBL" id="KAK7508551.1"/>
    </source>
</evidence>
<evidence type="ECO:0000313" key="3">
    <source>
        <dbReference type="Proteomes" id="UP001519460"/>
    </source>
</evidence>
<comment type="caution">
    <text evidence="2">The sequence shown here is derived from an EMBL/GenBank/DDBJ whole genome shotgun (WGS) entry which is preliminary data.</text>
</comment>
<dbReference type="EMBL" id="JACVVK020000001">
    <property type="protein sequence ID" value="KAK7508551.1"/>
    <property type="molecule type" value="Genomic_DNA"/>
</dbReference>
<gene>
    <name evidence="2" type="ORF">BaRGS_00000117</name>
</gene>
<proteinExistence type="predicted"/>
<reference evidence="2 3" key="1">
    <citation type="journal article" date="2023" name="Sci. Data">
        <title>Genome assembly of the Korean intertidal mud-creeper Batillaria attramentaria.</title>
        <authorList>
            <person name="Patra A.K."/>
            <person name="Ho P.T."/>
            <person name="Jun S."/>
            <person name="Lee S.J."/>
            <person name="Kim Y."/>
            <person name="Won Y.J."/>
        </authorList>
    </citation>
    <scope>NUCLEOTIDE SEQUENCE [LARGE SCALE GENOMIC DNA]</scope>
    <source>
        <strain evidence="2">Wonlab-2016</strain>
    </source>
</reference>
<keyword evidence="3" id="KW-1185">Reference proteome</keyword>
<dbReference type="AlphaFoldDB" id="A0ABD0MBI2"/>
<organism evidence="2 3">
    <name type="scientific">Batillaria attramentaria</name>
    <dbReference type="NCBI Taxonomy" id="370345"/>
    <lineage>
        <taxon>Eukaryota</taxon>
        <taxon>Metazoa</taxon>
        <taxon>Spiralia</taxon>
        <taxon>Lophotrochozoa</taxon>
        <taxon>Mollusca</taxon>
        <taxon>Gastropoda</taxon>
        <taxon>Caenogastropoda</taxon>
        <taxon>Sorbeoconcha</taxon>
        <taxon>Cerithioidea</taxon>
        <taxon>Batillariidae</taxon>
        <taxon>Batillaria</taxon>
    </lineage>
</organism>
<protein>
    <submittedName>
        <fullName evidence="2">Uncharacterized protein</fullName>
    </submittedName>
</protein>
<sequence>MLHDTRENRHKKSGGGGRRGKEEVSMKLLRVGQSKSNVKSIAVSRLYWCVSLQLLLENPPARPDARNWKGTLSMKSGNFSVTKQFCLDQARSRSPSSPDERS</sequence>
<feature type="region of interest" description="Disordered" evidence="1">
    <location>
        <begin position="1"/>
        <end position="24"/>
    </location>
</feature>